<organism evidence="10 11">
    <name type="scientific">Campylobacter lanienae NCTC 13004</name>
    <dbReference type="NCBI Taxonomy" id="1031753"/>
    <lineage>
        <taxon>Bacteria</taxon>
        <taxon>Pseudomonadati</taxon>
        <taxon>Campylobacterota</taxon>
        <taxon>Epsilonproteobacteria</taxon>
        <taxon>Campylobacterales</taxon>
        <taxon>Campylobacteraceae</taxon>
        <taxon>Campylobacter</taxon>
    </lineage>
</organism>
<dbReference type="PANTHER" id="PTHR43528:SF7">
    <property type="entry name" value="MFS TRANSPORTER"/>
    <property type="match status" value="1"/>
</dbReference>
<dbReference type="InterPro" id="IPR020846">
    <property type="entry name" value="MFS_dom"/>
</dbReference>
<proteinExistence type="predicted"/>
<feature type="transmembrane region" description="Helical" evidence="8">
    <location>
        <begin position="185"/>
        <end position="204"/>
    </location>
</feature>
<protein>
    <submittedName>
        <fullName evidence="10">Metabolite/H+ symporter, major facilitator superfamily</fullName>
    </submittedName>
</protein>
<keyword evidence="7 8" id="KW-0472">Membrane</keyword>
<reference evidence="11" key="1">
    <citation type="journal article" date="2017" name="Genome Biol. Evol.">
        <title>Comparative Genomic Analysis Identifies a Campylobacter Clade Deficient in Selenium Metabolism.</title>
        <authorList>
            <person name="Miller W.G."/>
            <person name="Yee E."/>
            <person name="Lopes B.S."/>
            <person name="Chapman M.H."/>
            <person name="Huynh S."/>
            <person name="Bono J.L."/>
            <person name="Parker C.T."/>
            <person name="Strachan N.J.C."/>
            <person name="Forbes K.J."/>
        </authorList>
    </citation>
    <scope>NUCLEOTIDE SEQUENCE [LARGE SCALE GENOMIC DNA]</scope>
    <source>
        <strain evidence="11">NCTC 13004</strain>
    </source>
</reference>
<keyword evidence="6 8" id="KW-1133">Transmembrane helix</keyword>
<dbReference type="RefSeq" id="WP_096013679.1">
    <property type="nucleotide sequence ID" value="NZ_CP015578.1"/>
</dbReference>
<dbReference type="GeneID" id="46921069"/>
<dbReference type="SUPFAM" id="SSF103473">
    <property type="entry name" value="MFS general substrate transporter"/>
    <property type="match status" value="1"/>
</dbReference>
<gene>
    <name evidence="10" type="ORF">CLAN_0594</name>
</gene>
<feature type="transmembrane region" description="Helical" evidence="8">
    <location>
        <begin position="281"/>
        <end position="299"/>
    </location>
</feature>
<evidence type="ECO:0000256" key="1">
    <source>
        <dbReference type="ARBA" id="ARBA00004651"/>
    </source>
</evidence>
<keyword evidence="5" id="KW-0769">Symport</keyword>
<dbReference type="EMBL" id="CP015578">
    <property type="protein sequence ID" value="ARQ97342.1"/>
    <property type="molecule type" value="Genomic_DNA"/>
</dbReference>
<dbReference type="Proteomes" id="UP000202031">
    <property type="component" value="Chromosome"/>
</dbReference>
<dbReference type="InterPro" id="IPR036259">
    <property type="entry name" value="MFS_trans_sf"/>
</dbReference>
<dbReference type="Gene3D" id="1.20.1250.20">
    <property type="entry name" value="MFS general substrate transporter like domains"/>
    <property type="match status" value="2"/>
</dbReference>
<dbReference type="PROSITE" id="PS50850">
    <property type="entry name" value="MFS"/>
    <property type="match status" value="1"/>
</dbReference>
<evidence type="ECO:0000256" key="2">
    <source>
        <dbReference type="ARBA" id="ARBA00022448"/>
    </source>
</evidence>
<evidence type="ECO:0000256" key="8">
    <source>
        <dbReference type="SAM" id="Phobius"/>
    </source>
</evidence>
<dbReference type="InterPro" id="IPR051084">
    <property type="entry name" value="H+-coupled_symporters"/>
</dbReference>
<dbReference type="InterPro" id="IPR011701">
    <property type="entry name" value="MFS"/>
</dbReference>
<reference evidence="11" key="2">
    <citation type="journal article" date="2017" name="Genome Biol. Evol.">
        <title>Comparative genomic analysis identifies a Campylobacter clade deficient in selenium metabolism.</title>
        <authorList>
            <person name="Miller W.G."/>
            <person name="Yee E."/>
            <person name="Lopes B.S."/>
            <person name="Chapman M.H."/>
            <person name="Huynh S."/>
            <person name="Bono J.L."/>
            <person name="Parker C.T."/>
            <person name="Strachan N.J.C."/>
            <person name="Forbes K.J."/>
        </authorList>
    </citation>
    <scope>NUCLEOTIDE SEQUENCE [LARGE SCALE GENOMIC DNA]</scope>
    <source>
        <strain evidence="11">NCTC 13004</strain>
    </source>
</reference>
<evidence type="ECO:0000256" key="6">
    <source>
        <dbReference type="ARBA" id="ARBA00022989"/>
    </source>
</evidence>
<keyword evidence="4 8" id="KW-0812">Transmembrane</keyword>
<feature type="transmembrane region" description="Helical" evidence="8">
    <location>
        <begin position="338"/>
        <end position="363"/>
    </location>
</feature>
<feature type="transmembrane region" description="Helical" evidence="8">
    <location>
        <begin position="49"/>
        <end position="65"/>
    </location>
</feature>
<dbReference type="GO" id="GO:0005886">
    <property type="term" value="C:plasma membrane"/>
    <property type="evidence" value="ECO:0007669"/>
    <property type="project" value="UniProtKB-SubCell"/>
</dbReference>
<keyword evidence="2" id="KW-0813">Transport</keyword>
<feature type="transmembrane region" description="Helical" evidence="8">
    <location>
        <begin position="12"/>
        <end position="37"/>
    </location>
</feature>
<feature type="transmembrane region" description="Helical" evidence="8">
    <location>
        <begin position="151"/>
        <end position="173"/>
    </location>
</feature>
<dbReference type="GO" id="GO:0015293">
    <property type="term" value="F:symporter activity"/>
    <property type="evidence" value="ECO:0007669"/>
    <property type="project" value="UniProtKB-KW"/>
</dbReference>
<accession>A0A1X9SM79</accession>
<feature type="transmembrane region" description="Helical" evidence="8">
    <location>
        <begin position="403"/>
        <end position="424"/>
    </location>
</feature>
<dbReference type="AlphaFoldDB" id="A0A1X9SM79"/>
<feature type="transmembrane region" description="Helical" evidence="8">
    <location>
        <begin position="306"/>
        <end position="326"/>
    </location>
</feature>
<evidence type="ECO:0000256" key="4">
    <source>
        <dbReference type="ARBA" id="ARBA00022692"/>
    </source>
</evidence>
<evidence type="ECO:0000259" key="9">
    <source>
        <dbReference type="PROSITE" id="PS50850"/>
    </source>
</evidence>
<dbReference type="KEGG" id="clx:CLAN_0594"/>
<evidence type="ECO:0000313" key="11">
    <source>
        <dbReference type="Proteomes" id="UP000202031"/>
    </source>
</evidence>
<feature type="transmembrane region" description="Helical" evidence="8">
    <location>
        <begin position="86"/>
        <end position="106"/>
    </location>
</feature>
<sequence>MARSFSRSDIRILGLSSLGGMLEFYDFIIFVFFASYISTLFFPADLDPFWAIFNTYGTFAAGYLARPIGGVIMAHFGDKNGRKNMFMLSILLMVIPTFLLGIMPTFESIGYLAPIILIIIRILQGIAIGGELPGAWVFVSEHAPKSKLYTSISILTAAVVGGILLGSFVTMIVKDMWSDTEIQDGMWRLPFILGGFFGLISIYLRRYLSETPVFKEIQARSEIDHLPIKSIFKFHKIDSIVSMFITWVLTGCIVVLILLMPNFMPQAFSANGLELGRLTTIYMQMAAIVLLCFGCFIYGKFSDKFGIAKSTLVLALLFSICVYAYFDALYSGASFEIVLILYLLSGLLACVGPCGAPFLMIALFPNKIRFSGISFAYNIAYAIAGGVTTPFATAMVFKFDPMYLAYYMILLGFVAAICSLWFMFRRKDINL</sequence>
<feature type="domain" description="Major facilitator superfamily (MFS) profile" evidence="9">
    <location>
        <begin position="12"/>
        <end position="427"/>
    </location>
</feature>
<evidence type="ECO:0000256" key="7">
    <source>
        <dbReference type="ARBA" id="ARBA00023136"/>
    </source>
</evidence>
<comment type="subcellular location">
    <subcellularLocation>
        <location evidence="1">Cell membrane</location>
        <topology evidence="1">Multi-pass membrane protein</topology>
    </subcellularLocation>
</comment>
<name>A0A1X9SM79_9BACT</name>
<dbReference type="Pfam" id="PF07690">
    <property type="entry name" value="MFS_1"/>
    <property type="match status" value="1"/>
</dbReference>
<feature type="transmembrane region" description="Helical" evidence="8">
    <location>
        <begin position="112"/>
        <end position="139"/>
    </location>
</feature>
<evidence type="ECO:0000313" key="10">
    <source>
        <dbReference type="EMBL" id="ARQ97342.1"/>
    </source>
</evidence>
<evidence type="ECO:0000256" key="5">
    <source>
        <dbReference type="ARBA" id="ARBA00022847"/>
    </source>
</evidence>
<keyword evidence="3" id="KW-1003">Cell membrane</keyword>
<feature type="transmembrane region" description="Helical" evidence="8">
    <location>
        <begin position="240"/>
        <end position="261"/>
    </location>
</feature>
<dbReference type="PANTHER" id="PTHR43528">
    <property type="entry name" value="ALPHA-KETOGLUTARATE PERMEASE"/>
    <property type="match status" value="1"/>
</dbReference>
<evidence type="ECO:0000256" key="3">
    <source>
        <dbReference type="ARBA" id="ARBA00022475"/>
    </source>
</evidence>
<feature type="transmembrane region" description="Helical" evidence="8">
    <location>
        <begin position="375"/>
        <end position="397"/>
    </location>
</feature>